<evidence type="ECO:0000313" key="2">
    <source>
        <dbReference type="EMBL" id="EFH81076.1"/>
    </source>
</evidence>
<dbReference type="PANTHER" id="PTHR33498">
    <property type="entry name" value="TRANSPOSASE FOR INSERTION SEQUENCE ELEMENT IS1557"/>
    <property type="match status" value="1"/>
</dbReference>
<dbReference type="RefSeq" id="WP_007918232.1">
    <property type="nucleotide sequence ID" value="NZ_ADVG01000004.1"/>
</dbReference>
<dbReference type="InterPro" id="IPR047951">
    <property type="entry name" value="Transpos_ISL3"/>
</dbReference>
<evidence type="ECO:0000259" key="1">
    <source>
        <dbReference type="PROSITE" id="PS50531"/>
    </source>
</evidence>
<feature type="domain" description="HTH IS21-type" evidence="1">
    <location>
        <begin position="285"/>
        <end position="350"/>
    </location>
</feature>
<proteinExistence type="predicted"/>
<dbReference type="EMBL" id="ADVG01000004">
    <property type="protein sequence ID" value="EFH81076.1"/>
    <property type="molecule type" value="Genomic_DNA"/>
</dbReference>
<dbReference type="eggNOG" id="COG3464">
    <property type="taxonomic scope" value="Bacteria"/>
</dbReference>
<dbReference type="Proteomes" id="UP000004508">
    <property type="component" value="Unassembled WGS sequence"/>
</dbReference>
<dbReference type="InParanoid" id="D6U372"/>
<dbReference type="InterPro" id="IPR002560">
    <property type="entry name" value="Transposase_DDE"/>
</dbReference>
<gene>
    <name evidence="2" type="ORF">Krac_1751</name>
</gene>
<comment type="caution">
    <text evidence="2">The sequence shown here is derived from an EMBL/GenBank/DDBJ whole genome shotgun (WGS) entry which is preliminary data.</text>
</comment>
<keyword evidence="3" id="KW-1185">Reference proteome</keyword>
<dbReference type="InterPro" id="IPR017894">
    <property type="entry name" value="HTH_IS21_transposase_type"/>
</dbReference>
<dbReference type="AlphaFoldDB" id="D6U372"/>
<name>D6U372_KTERA</name>
<reference evidence="2 3" key="1">
    <citation type="journal article" date="2011" name="Stand. Genomic Sci.">
        <title>Non-contiguous finished genome sequence and contextual data of the filamentous soil bacterium Ktedonobacter racemifer type strain (SOSP1-21).</title>
        <authorList>
            <person name="Chang Y.J."/>
            <person name="Land M."/>
            <person name="Hauser L."/>
            <person name="Chertkov O."/>
            <person name="Del Rio T.G."/>
            <person name="Nolan M."/>
            <person name="Copeland A."/>
            <person name="Tice H."/>
            <person name="Cheng J.F."/>
            <person name="Lucas S."/>
            <person name="Han C."/>
            <person name="Goodwin L."/>
            <person name="Pitluck S."/>
            <person name="Ivanova N."/>
            <person name="Ovchinikova G."/>
            <person name="Pati A."/>
            <person name="Chen A."/>
            <person name="Palaniappan K."/>
            <person name="Mavromatis K."/>
            <person name="Liolios K."/>
            <person name="Brettin T."/>
            <person name="Fiebig A."/>
            <person name="Rohde M."/>
            <person name="Abt B."/>
            <person name="Goker M."/>
            <person name="Detter J.C."/>
            <person name="Woyke T."/>
            <person name="Bristow J."/>
            <person name="Eisen J.A."/>
            <person name="Markowitz V."/>
            <person name="Hugenholtz P."/>
            <person name="Kyrpides N.C."/>
            <person name="Klenk H.P."/>
            <person name="Lapidus A."/>
        </authorList>
    </citation>
    <scope>NUCLEOTIDE SEQUENCE [LARGE SCALE GENOMIC DNA]</scope>
    <source>
        <strain evidence="3">DSM 44963</strain>
    </source>
</reference>
<dbReference type="NCBIfam" id="NF033550">
    <property type="entry name" value="transpos_ISL3"/>
    <property type="match status" value="1"/>
</dbReference>
<accession>D6U372</accession>
<dbReference type="PROSITE" id="PS50531">
    <property type="entry name" value="HTH_IS21"/>
    <property type="match status" value="1"/>
</dbReference>
<dbReference type="Pfam" id="PF14690">
    <property type="entry name" value="Zn_ribbon_ISL3"/>
    <property type="match status" value="1"/>
</dbReference>
<dbReference type="OrthoDB" id="143175at2"/>
<dbReference type="Gene3D" id="1.10.10.60">
    <property type="entry name" value="Homeodomain-like"/>
    <property type="match status" value="1"/>
</dbReference>
<organism evidence="2 3">
    <name type="scientific">Ktedonobacter racemifer DSM 44963</name>
    <dbReference type="NCBI Taxonomy" id="485913"/>
    <lineage>
        <taxon>Bacteria</taxon>
        <taxon>Bacillati</taxon>
        <taxon>Chloroflexota</taxon>
        <taxon>Ktedonobacteria</taxon>
        <taxon>Ktedonobacterales</taxon>
        <taxon>Ktedonobacteraceae</taxon>
        <taxon>Ktedonobacter</taxon>
    </lineage>
</organism>
<evidence type="ECO:0000313" key="3">
    <source>
        <dbReference type="Proteomes" id="UP000004508"/>
    </source>
</evidence>
<dbReference type="InterPro" id="IPR029261">
    <property type="entry name" value="Transposase_Znf"/>
</dbReference>
<protein>
    <submittedName>
        <fullName evidence="2">Transposase IS204/IS1001/IS1096/IS1165 family protein</fullName>
    </submittedName>
</protein>
<dbReference type="GO" id="GO:0000150">
    <property type="term" value="F:DNA strand exchange activity"/>
    <property type="evidence" value="ECO:0007669"/>
    <property type="project" value="InterPro"/>
</dbReference>
<sequence>MHSLPFSFPGFTVTEVISTEEKLTICATSQTEQAHCPTCQQVSHRIHSYYQRSPRDLPISGQTVQLRLRVRRFRCLNTACGKQTFAEPLPDLVGHTSRRTLRLTLLWTVFAIQSGGEPGARLLKAVGTTVSPDTLLRLARTSPIVESSTPEILGVDDFAFRRGLKYGTLLIDWERHQVVDLLVDRTAETLESWLQAHPGVKWISRDRSGEYARGAHLGAPEAQQVMDRWHVIKNWREALERVVSRLYSGLEQRLQQPSTPFKKRKKPRTIHEQAISDAAREQRLARYEEVLSYYQQGLSITQIAKQAHLTRTTVYKYLAAESFPERHPRSPSPGTGKLIAPYTAYLRERCTQGCQNAQQLYREIHEQGFSGNPRTVLRWLQAQGLFPRRYELRQFQEDWGRKAVPQTSHTMTEGEARLVPASQEGKTPAEPVVELPSARQLSYLFVKDPARLESHKQLILAFIRQEKELELAYQMTRQLFQLMKKKQGDEVAAWISICSQSGISELEAFALGIQKELPAFVAACSLAYSNGMAEGFVNKLKHIKGSMYGRGSFELLRRRVLLSAA</sequence>
<dbReference type="STRING" id="485913.Krac_1751"/>
<dbReference type="PANTHER" id="PTHR33498:SF1">
    <property type="entry name" value="TRANSPOSASE FOR INSERTION SEQUENCE ELEMENT IS1557"/>
    <property type="match status" value="1"/>
</dbReference>
<dbReference type="Pfam" id="PF01610">
    <property type="entry name" value="DDE_Tnp_ISL3"/>
    <property type="match status" value="2"/>
</dbReference>
<dbReference type="GO" id="GO:0003677">
    <property type="term" value="F:DNA binding"/>
    <property type="evidence" value="ECO:0007669"/>
    <property type="project" value="InterPro"/>
</dbReference>